<evidence type="ECO:0000313" key="2">
    <source>
        <dbReference type="EMBL" id="MCH1624240.1"/>
    </source>
</evidence>
<evidence type="ECO:0000256" key="1">
    <source>
        <dbReference type="SAM" id="Phobius"/>
    </source>
</evidence>
<feature type="transmembrane region" description="Helical" evidence="1">
    <location>
        <begin position="103"/>
        <end position="124"/>
    </location>
</feature>
<feature type="transmembrane region" description="Helical" evidence="1">
    <location>
        <begin position="172"/>
        <end position="192"/>
    </location>
</feature>
<dbReference type="EMBL" id="JAKTTI010000002">
    <property type="protein sequence ID" value="MCH1624240.1"/>
    <property type="molecule type" value="Genomic_DNA"/>
</dbReference>
<dbReference type="Pfam" id="PF19700">
    <property type="entry name" value="DUF6198"/>
    <property type="match status" value="1"/>
</dbReference>
<dbReference type="Proteomes" id="UP001431131">
    <property type="component" value="Unassembled WGS sequence"/>
</dbReference>
<protein>
    <submittedName>
        <fullName evidence="2">YitT family protein</fullName>
    </submittedName>
</protein>
<feature type="transmembrane region" description="Helical" evidence="1">
    <location>
        <begin position="144"/>
        <end position="166"/>
    </location>
</feature>
<keyword evidence="1" id="KW-0472">Membrane</keyword>
<reference evidence="2" key="1">
    <citation type="submission" date="2022-02" db="EMBL/GenBank/DDBJ databases">
        <title>Fredinandcohnia quinoae sp. nov. isolated from Chenopodium quinoa seeds.</title>
        <authorList>
            <person name="Saati-Santamaria Z."/>
            <person name="Flores-Felix J.D."/>
            <person name="Igual J.M."/>
            <person name="Velazquez E."/>
            <person name="Garcia-Fraile P."/>
            <person name="Martinez-Molina E."/>
        </authorList>
    </citation>
    <scope>NUCLEOTIDE SEQUENCE</scope>
    <source>
        <strain evidence="2">SECRCQ15</strain>
    </source>
</reference>
<accession>A0AAW5DUD5</accession>
<feature type="transmembrane region" description="Helical" evidence="1">
    <location>
        <begin position="73"/>
        <end position="97"/>
    </location>
</feature>
<dbReference type="AlphaFoldDB" id="A0AAW5DUD5"/>
<feature type="transmembrane region" description="Helical" evidence="1">
    <location>
        <begin position="44"/>
        <end position="66"/>
    </location>
</feature>
<dbReference type="PANTHER" id="PTHR40078">
    <property type="entry name" value="INTEGRAL MEMBRANE PROTEIN-RELATED"/>
    <property type="match status" value="1"/>
</dbReference>
<organism evidence="2 3">
    <name type="scientific">Fredinandcohnia quinoae</name>
    <dbReference type="NCBI Taxonomy" id="2918902"/>
    <lineage>
        <taxon>Bacteria</taxon>
        <taxon>Bacillati</taxon>
        <taxon>Bacillota</taxon>
        <taxon>Bacilli</taxon>
        <taxon>Bacillales</taxon>
        <taxon>Bacillaceae</taxon>
        <taxon>Fredinandcohnia</taxon>
    </lineage>
</organism>
<gene>
    <name evidence="2" type="ORF">MJG50_02775</name>
</gene>
<dbReference type="PANTHER" id="PTHR40078:SF1">
    <property type="entry name" value="INTEGRAL MEMBRANE PROTEIN"/>
    <property type="match status" value="1"/>
</dbReference>
<keyword evidence="3" id="KW-1185">Reference proteome</keyword>
<name>A0AAW5DUD5_9BACI</name>
<proteinExistence type="predicted"/>
<comment type="caution">
    <text evidence="2">The sequence shown here is derived from an EMBL/GenBank/DDBJ whole genome shotgun (WGS) entry which is preliminary data.</text>
</comment>
<evidence type="ECO:0000313" key="3">
    <source>
        <dbReference type="Proteomes" id="UP001431131"/>
    </source>
</evidence>
<keyword evidence="1" id="KW-1133">Transmembrane helix</keyword>
<keyword evidence="1" id="KW-0812">Transmembrane</keyword>
<sequence>MIKKRMLFYVTGLLILAFGISLTIKADIGAGAWDALNVGLSKTIGLTVGVWVFIVGFIVLFVNAILLKRMPNFLSLITIFIIGIFIDFWLIIALGHWDPEGYVLKFAVLIVGLFIASVGIAIYLQAEFPLSPLDHLMIAISTRFNVRVGIAKTIGELTGLMMAFLFSGPIGIGTILVTVLIGPFIQFFFPIFERLMKNEKAASRE</sequence>
<feature type="transmembrane region" description="Helical" evidence="1">
    <location>
        <begin position="7"/>
        <end position="24"/>
    </location>
</feature>
<dbReference type="InterPro" id="IPR038750">
    <property type="entry name" value="YczE/YyaS-like"/>
</dbReference>